<keyword evidence="2" id="KW-1185">Reference proteome</keyword>
<evidence type="ECO:0000313" key="2">
    <source>
        <dbReference type="Proteomes" id="UP001164761"/>
    </source>
</evidence>
<geneLocation type="plasmid" evidence="1 2">
    <name>unnamed2</name>
</geneLocation>
<protein>
    <submittedName>
        <fullName evidence="1">Uncharacterized protein</fullName>
    </submittedName>
</protein>
<dbReference type="RefSeq" id="WP_268008841.1">
    <property type="nucleotide sequence ID" value="NZ_BSUT01000006.1"/>
</dbReference>
<keyword evidence="1" id="KW-0614">Plasmid</keyword>
<gene>
    <name evidence="1" type="ORF">NZD89_29095</name>
</gene>
<dbReference type="Proteomes" id="UP001164761">
    <property type="component" value="Plasmid unnamed2"/>
</dbReference>
<name>A0ABY6ZQ51_9BACL</name>
<accession>A0ABY6ZQ51</accession>
<organism evidence="1 2">
    <name type="scientific">Alicyclobacillus fastidiosus</name>
    <dbReference type="NCBI Taxonomy" id="392011"/>
    <lineage>
        <taxon>Bacteria</taxon>
        <taxon>Bacillati</taxon>
        <taxon>Bacillota</taxon>
        <taxon>Bacilli</taxon>
        <taxon>Bacillales</taxon>
        <taxon>Alicyclobacillaceae</taxon>
        <taxon>Alicyclobacillus</taxon>
    </lineage>
</organism>
<evidence type="ECO:0000313" key="1">
    <source>
        <dbReference type="EMBL" id="WAH44972.1"/>
    </source>
</evidence>
<reference evidence="1" key="1">
    <citation type="submission" date="2022-08" db="EMBL/GenBank/DDBJ databases">
        <title>Alicyclobacillus fastidiosus DSM 17978, complete genome.</title>
        <authorList>
            <person name="Wang Q."/>
            <person name="Cai R."/>
            <person name="Wang Z."/>
        </authorList>
    </citation>
    <scope>NUCLEOTIDE SEQUENCE</scope>
    <source>
        <strain evidence="1">DSM 17978</strain>
        <plasmid evidence="1">unnamed2</plasmid>
    </source>
</reference>
<dbReference type="EMBL" id="CP104069">
    <property type="protein sequence ID" value="WAH44972.1"/>
    <property type="molecule type" value="Genomic_DNA"/>
</dbReference>
<proteinExistence type="predicted"/>
<sequence length="224" mass="24767">MKRSSKFILGIVVLLAIVAEPYLSYKLLPVVNGYQENTSWPNDGIDMVIPLSIGPKIGKAPNGDPILDIPGQPNHDWVYREQYPHWWTGAAWVTSKKGINGPNIKNLTVSEIRIVGNGDPRYDKLPVLDKTNNTRVIQGFMKPMQEQHFVTASQGGKSIGVELISPNIPGLILYTVVVVFPGKNDYVYTATTSPNKPNPAIKMDSAFSNWLNQVQQAHSSSFIP</sequence>